<keyword evidence="3" id="KW-1185">Reference proteome</keyword>
<protein>
    <recommendedName>
        <fullName evidence="1">Methyltransferase domain-containing protein</fullName>
    </recommendedName>
</protein>
<dbReference type="PANTHER" id="PTHR12496">
    <property type="entry name" value="CGI-41 METHYLTRANSFERASE"/>
    <property type="match status" value="1"/>
</dbReference>
<dbReference type="Proteomes" id="UP000664521">
    <property type="component" value="Unassembled WGS sequence"/>
</dbReference>
<organism evidence="2 3">
    <name type="scientific">Heterodermia speciosa</name>
    <dbReference type="NCBI Taxonomy" id="116794"/>
    <lineage>
        <taxon>Eukaryota</taxon>
        <taxon>Fungi</taxon>
        <taxon>Dikarya</taxon>
        <taxon>Ascomycota</taxon>
        <taxon>Pezizomycotina</taxon>
        <taxon>Lecanoromycetes</taxon>
        <taxon>OSLEUM clade</taxon>
        <taxon>Lecanoromycetidae</taxon>
        <taxon>Caliciales</taxon>
        <taxon>Physciaceae</taxon>
        <taxon>Heterodermia</taxon>
    </lineage>
</organism>
<dbReference type="InterPro" id="IPR025714">
    <property type="entry name" value="Methyltranfer_dom"/>
</dbReference>
<evidence type="ECO:0000259" key="1">
    <source>
        <dbReference type="Pfam" id="PF13679"/>
    </source>
</evidence>
<dbReference type="Pfam" id="PF13679">
    <property type="entry name" value="Methyltransf_32"/>
    <property type="match status" value="1"/>
</dbReference>
<dbReference type="PANTHER" id="PTHR12496:SF0">
    <property type="entry name" value="METHYLTRANSFERASE DOMAIN-CONTAINING PROTEIN"/>
    <property type="match status" value="1"/>
</dbReference>
<name>A0A8H3FES3_9LECA</name>
<gene>
    <name evidence="2" type="ORF">HETSPECPRED_005249</name>
</gene>
<reference evidence="2" key="1">
    <citation type="submission" date="2021-03" db="EMBL/GenBank/DDBJ databases">
        <authorList>
            <person name="Tagirdzhanova G."/>
        </authorList>
    </citation>
    <scope>NUCLEOTIDE SEQUENCE</scope>
</reference>
<sequence length="606" mass="67815">MHKSGPLPIPHDFLDPDSYVKSLLDFATSNDLFQKLCGGVHILDFLTQEPDLYSTLIPPEWRKWFDMHEIQGILALLMEEDLDDFFNLNRLDPVLTHGQSPDHLANNERGAWRGKAMPPASLVEYVRTIRRHTLDRNVQPSNDKQHMTSIAANGLTRNVAVGMKPKKMHEVGNFVAYVDELTRKINSCLDHEISHVVDVGSGQNYLGRALASPPHCKNVVAIESKHHNIDGAKTMDVTARLAKKEKIMRNKKVFRMGAVGNRNLFPSAGTNGVPELPLEQVEQEHGAVQQPRRHGSIQYIESVIHSGDLSTIIHQIQQFEVLGQNSCDPQLLVVSLHSCGNLLHHGLRSLVLNSSVKAVAMVGCCYNLVTERLGPPTYKLPSLRSPNIRLEETSTACDPHGFPMSDRLAVYKHQRGEGVRLNITARMMAVQAPKNWTPKDSDAFFTRHFYRALLQKIFVDRGVVGAKANGKEPAISPSPRGWTGAGQPIILGSLRKSCYHSFTSYVRGAVEKLQGDIVLGPTIVECMDGLTDEDIARYESNYKHKKKELSIVWSLMAFSAGVVESIIVVDRWLYLKEHDEVAECWVEAIFDYQQSPRNLVVVGIKK</sequence>
<dbReference type="OrthoDB" id="10258156at2759"/>
<dbReference type="AlphaFoldDB" id="A0A8H3FES3"/>
<evidence type="ECO:0000313" key="3">
    <source>
        <dbReference type="Proteomes" id="UP000664521"/>
    </source>
</evidence>
<accession>A0A8H3FES3</accession>
<proteinExistence type="predicted"/>
<evidence type="ECO:0000313" key="2">
    <source>
        <dbReference type="EMBL" id="CAF9923133.1"/>
    </source>
</evidence>
<comment type="caution">
    <text evidence="2">The sequence shown here is derived from an EMBL/GenBank/DDBJ whole genome shotgun (WGS) entry which is preliminary data.</text>
</comment>
<feature type="domain" description="Methyltransferase" evidence="1">
    <location>
        <begin position="166"/>
        <end position="371"/>
    </location>
</feature>
<dbReference type="EMBL" id="CAJPDS010000032">
    <property type="protein sequence ID" value="CAF9923133.1"/>
    <property type="molecule type" value="Genomic_DNA"/>
</dbReference>
<dbReference type="InterPro" id="IPR052220">
    <property type="entry name" value="METTL25"/>
</dbReference>